<name>A0A1J5PJQ5_9ZZZZ</name>
<evidence type="ECO:0000313" key="1">
    <source>
        <dbReference type="EMBL" id="OIQ65515.1"/>
    </source>
</evidence>
<proteinExistence type="predicted"/>
<protein>
    <submittedName>
        <fullName evidence="1">Uncharacterized protein</fullName>
    </submittedName>
</protein>
<gene>
    <name evidence="1" type="ORF">GALL_529250</name>
</gene>
<reference evidence="1" key="1">
    <citation type="submission" date="2016-10" db="EMBL/GenBank/DDBJ databases">
        <title>Sequence of Gallionella enrichment culture.</title>
        <authorList>
            <person name="Poehlein A."/>
            <person name="Muehling M."/>
            <person name="Daniel R."/>
        </authorList>
    </citation>
    <scope>NUCLEOTIDE SEQUENCE</scope>
</reference>
<sequence>MKLLISRDQRQDEYGSVSFGIVVRADLSAEEKSAISKYGFSKLVLFETPEPEQLIEKKGFLASIISTQRDFWNESLRVSSLEGGARFQYHSISEVLEVEHAIRAAVIDFKRMLDAAAGFGGEEVIEI</sequence>
<comment type="caution">
    <text evidence="1">The sequence shown here is derived from an EMBL/GenBank/DDBJ whole genome shotgun (WGS) entry which is preliminary data.</text>
</comment>
<dbReference type="EMBL" id="MLJW01007264">
    <property type="protein sequence ID" value="OIQ65515.1"/>
    <property type="molecule type" value="Genomic_DNA"/>
</dbReference>
<dbReference type="AlphaFoldDB" id="A0A1J5PJQ5"/>
<organism evidence="1">
    <name type="scientific">mine drainage metagenome</name>
    <dbReference type="NCBI Taxonomy" id="410659"/>
    <lineage>
        <taxon>unclassified sequences</taxon>
        <taxon>metagenomes</taxon>
        <taxon>ecological metagenomes</taxon>
    </lineage>
</organism>
<accession>A0A1J5PJQ5</accession>